<dbReference type="EMBL" id="CABVMM010000001">
    <property type="protein sequence ID" value="VVU99058.1"/>
    <property type="molecule type" value="Genomic_DNA"/>
</dbReference>
<reference evidence="1" key="1">
    <citation type="submission" date="2019-09" db="EMBL/GenBank/DDBJ databases">
        <authorList>
            <person name="Rodrigo-Torres L."/>
            <person name="Arahal R. D."/>
            <person name="Lucena T."/>
        </authorList>
    </citation>
    <scope>NUCLEOTIDE SEQUENCE</scope>
    <source>
        <strain evidence="1">ISS653</strain>
    </source>
</reference>
<comment type="caution">
    <text evidence="1">The sequence shown here is derived from an EMBL/GenBank/DDBJ whole genome shotgun (WGS) entry which is preliminary data.</text>
</comment>
<proteinExistence type="predicted"/>
<evidence type="ECO:0000313" key="2">
    <source>
        <dbReference type="Proteomes" id="UP000356253"/>
    </source>
</evidence>
<gene>
    <name evidence="1" type="ORF">FVB9532_00308</name>
</gene>
<organism evidence="1 2">
    <name type="scientific">Mesonia oceanica</name>
    <dbReference type="NCBI Taxonomy" id="2687242"/>
    <lineage>
        <taxon>Bacteria</taxon>
        <taxon>Pseudomonadati</taxon>
        <taxon>Bacteroidota</taxon>
        <taxon>Flavobacteriia</taxon>
        <taxon>Flavobacteriales</taxon>
        <taxon>Flavobacteriaceae</taxon>
        <taxon>Mesonia</taxon>
    </lineage>
</organism>
<protein>
    <submittedName>
        <fullName evidence="1">Uncharacterized protein</fullName>
    </submittedName>
</protein>
<dbReference type="Proteomes" id="UP000356253">
    <property type="component" value="Unassembled WGS sequence"/>
</dbReference>
<keyword evidence="2" id="KW-1185">Reference proteome</keyword>
<name>A0AC61Y3M5_9FLAO</name>
<evidence type="ECO:0000313" key="1">
    <source>
        <dbReference type="EMBL" id="VVU99058.1"/>
    </source>
</evidence>
<sequence>MMRHGLFIFLFFFSHLLLAQQTIPFFKNYTKNDYQGENANWDITQDKSGTIYTANNYKLLEYNGNEWKKYELPKHLVIRSAKVIEDTLFTGAYQEFGYWLHNNKNELIYKSLSEKFSVDFFKNDAIWKIYKFKEEIVFQSFKGMYLFNKNKGEIQKIPFPDISAIFTYNFNNSIYLASKYGGVYQLKNNEFVYEEWSKPLQDFTIQSMVAFEGGFLLGTQLNGIYLYKNNILSKWLDKDSPIIDGIEINNLSIVDQKLCIGSINNGLLILNKQKELLYTINTNNGLLNNTVLSQYEDASGNLWLGLDNGFACVYLSSPLYAFNDKSGKLGTLYAIAKSRKDPDLEYLGSNHGVFKKENNKLSFIENSNGQVWNLKQIGNEIICGHNNGTFLIKNGVFEFLSTISGGTRLIPTENPNEFIQGNYSGLSKFIRSKTGWKISHFQNADYRVSELALDKNNNFWIVSPHNGIYRFKQDGEILIENKHYPLEKFQHIFQLNNDIFLTGKKQVFKYDIINDTIIKDEILTEKLMPLDKVMAFQDKFIVTKNENRINILDISSNKTLQLSSKITENKLVQDFDFAKAINDSIYLFLDDGYLLVDMSNQNIEVQDKNAPSIASLSINEELKKIDSLYKIPYKKNSIRFSLTNHKPANYLQHSFKYKLEGYDQCWEITNSNKITFENLPKGDYRLLVKNISGNQESKVLSYKFTILPPWYFSVQAIIGYILFIFLSFYFIHLYNKRRYIRKQNRFERELAYKNELELKEEKIENHKRLAELEKKQLREQLDSKRRELATYAASMAKKEEILNQLEKEINKEEIKKEHSKLYDRLNKFKEKQSHSEDDWKLFERNFNEVHDNFFKKLQEDFPKLTPKDLKLCAYLKMNLSSKEIAPLIGITYRSVELHRYRLRKKLNLDKKDSLVKFLLSID</sequence>
<accession>A0AC61Y3M5</accession>